<protein>
    <recommendedName>
        <fullName evidence="7">HAD family hydrolase</fullName>
    </recommendedName>
</protein>
<dbReference type="AlphaFoldDB" id="A0A2M8PBG5"/>
<keyword evidence="2" id="KW-0479">Metal-binding</keyword>
<dbReference type="Pfam" id="PF00702">
    <property type="entry name" value="Hydrolase"/>
    <property type="match status" value="1"/>
</dbReference>
<dbReference type="Gene3D" id="1.20.120.1600">
    <property type="match status" value="1"/>
</dbReference>
<comment type="cofactor">
    <cofactor evidence="1">
        <name>Mg(2+)</name>
        <dbReference type="ChEBI" id="CHEBI:18420"/>
    </cofactor>
</comment>
<proteinExistence type="predicted"/>
<dbReference type="PANTHER" id="PTHR46470">
    <property type="entry name" value="N-ACYLNEURAMINATE-9-PHOSPHATASE"/>
    <property type="match status" value="1"/>
</dbReference>
<keyword evidence="4" id="KW-0460">Magnesium</keyword>
<dbReference type="SUPFAM" id="SSF56784">
    <property type="entry name" value="HAD-like"/>
    <property type="match status" value="1"/>
</dbReference>
<evidence type="ECO:0000313" key="5">
    <source>
        <dbReference type="EMBL" id="PJF34903.1"/>
    </source>
</evidence>
<gene>
    <name evidence="5" type="ORF">CUN49_13315</name>
</gene>
<accession>A0A2M8PBG5</accession>
<evidence type="ECO:0000313" key="6">
    <source>
        <dbReference type="Proteomes" id="UP000229681"/>
    </source>
</evidence>
<dbReference type="InterPro" id="IPR036412">
    <property type="entry name" value="HAD-like_sf"/>
</dbReference>
<evidence type="ECO:0000256" key="4">
    <source>
        <dbReference type="ARBA" id="ARBA00022842"/>
    </source>
</evidence>
<dbReference type="GO" id="GO:0016791">
    <property type="term" value="F:phosphatase activity"/>
    <property type="evidence" value="ECO:0007669"/>
    <property type="project" value="TreeGrafter"/>
</dbReference>
<dbReference type="EMBL" id="PGTM01000247">
    <property type="protein sequence ID" value="PJF34903.1"/>
    <property type="molecule type" value="Genomic_DNA"/>
</dbReference>
<organism evidence="5 6">
    <name type="scientific">Candidatus Thermofonsia Clade 1 bacterium</name>
    <dbReference type="NCBI Taxonomy" id="2364210"/>
    <lineage>
        <taxon>Bacteria</taxon>
        <taxon>Bacillati</taxon>
        <taxon>Chloroflexota</taxon>
        <taxon>Candidatus Thermofontia</taxon>
        <taxon>Candidatus Thermofonsia Clade 1</taxon>
    </lineage>
</organism>
<sequence>MLKAVLFDMDDTLLDWSKRSVDWMTYERRHLEKVHAYIAQTVRPIDRPNEFYDLVRYYSRQGWEDAEQTLRAPSYAEALYKALVEIGVPAECVDREACMHAFGWELMDGVRPFEEVEEVLGILRQHGIQIGLVTNASVPMRFRDQELRACGLLEYFGKCRIAAVDIGYLKPHPKIFEAALACIEARPEEVVFVGDNIEADIMGAQGVGMRAVLRQVPNGKRSERHIVPDAIIGNLHELLPLLDAWHDGWRG</sequence>
<keyword evidence="3" id="KW-0378">Hydrolase</keyword>
<reference evidence="5 6" key="1">
    <citation type="submission" date="2017-11" db="EMBL/GenBank/DDBJ databases">
        <title>Evolution of Phototrophy in the Chloroflexi Phylum Driven by Horizontal Gene Transfer.</title>
        <authorList>
            <person name="Ward L.M."/>
            <person name="Hemp J."/>
            <person name="Shih P.M."/>
            <person name="Mcglynn S.E."/>
            <person name="Fischer W."/>
        </authorList>
    </citation>
    <scope>NUCLEOTIDE SEQUENCE [LARGE SCALE GENOMIC DNA]</scope>
    <source>
        <strain evidence="5">JP3_13</strain>
    </source>
</reference>
<dbReference type="NCBIfam" id="TIGR01549">
    <property type="entry name" value="HAD-SF-IA-v1"/>
    <property type="match status" value="1"/>
</dbReference>
<dbReference type="SFLD" id="SFLDS00003">
    <property type="entry name" value="Haloacid_Dehalogenase"/>
    <property type="match status" value="1"/>
</dbReference>
<dbReference type="SFLD" id="SFLDG01129">
    <property type="entry name" value="C1.5:_HAD__Beta-PGM__Phosphata"/>
    <property type="match status" value="1"/>
</dbReference>
<dbReference type="InterPro" id="IPR006439">
    <property type="entry name" value="HAD-SF_hydro_IA"/>
</dbReference>
<dbReference type="PANTHER" id="PTHR46470:SF2">
    <property type="entry name" value="GLYCERALDEHYDE 3-PHOSPHATE PHOSPHATASE"/>
    <property type="match status" value="1"/>
</dbReference>
<dbReference type="InterPro" id="IPR051400">
    <property type="entry name" value="HAD-like_hydrolase"/>
</dbReference>
<dbReference type="PRINTS" id="PR00413">
    <property type="entry name" value="HADHALOGNASE"/>
</dbReference>
<name>A0A2M8PBG5_9CHLR</name>
<dbReference type="Proteomes" id="UP000229681">
    <property type="component" value="Unassembled WGS sequence"/>
</dbReference>
<dbReference type="GO" id="GO:0044281">
    <property type="term" value="P:small molecule metabolic process"/>
    <property type="evidence" value="ECO:0007669"/>
    <property type="project" value="UniProtKB-ARBA"/>
</dbReference>
<evidence type="ECO:0008006" key="7">
    <source>
        <dbReference type="Google" id="ProtNLM"/>
    </source>
</evidence>
<evidence type="ECO:0000256" key="3">
    <source>
        <dbReference type="ARBA" id="ARBA00022801"/>
    </source>
</evidence>
<comment type="caution">
    <text evidence="5">The sequence shown here is derived from an EMBL/GenBank/DDBJ whole genome shotgun (WGS) entry which is preliminary data.</text>
</comment>
<dbReference type="InterPro" id="IPR023214">
    <property type="entry name" value="HAD_sf"/>
</dbReference>
<dbReference type="Gene3D" id="3.40.50.1000">
    <property type="entry name" value="HAD superfamily/HAD-like"/>
    <property type="match status" value="1"/>
</dbReference>
<evidence type="ECO:0000256" key="2">
    <source>
        <dbReference type="ARBA" id="ARBA00022723"/>
    </source>
</evidence>
<evidence type="ECO:0000256" key="1">
    <source>
        <dbReference type="ARBA" id="ARBA00001946"/>
    </source>
</evidence>
<dbReference type="GO" id="GO:0046872">
    <property type="term" value="F:metal ion binding"/>
    <property type="evidence" value="ECO:0007669"/>
    <property type="project" value="UniProtKB-KW"/>
</dbReference>